<comment type="caution">
    <text evidence="2">The sequence shown here is derived from an EMBL/GenBank/DDBJ whole genome shotgun (WGS) entry which is preliminary data.</text>
</comment>
<proteinExistence type="predicted"/>
<dbReference type="Proteomes" id="UP000285138">
    <property type="component" value="Unassembled WGS sequence"/>
</dbReference>
<name>A0A424YGH3_9FIRM</name>
<organism evidence="2 3">
    <name type="scientific">Candidatus Syntrophonatronum acetioxidans</name>
    <dbReference type="NCBI Taxonomy" id="1795816"/>
    <lineage>
        <taxon>Bacteria</taxon>
        <taxon>Bacillati</taxon>
        <taxon>Bacillota</taxon>
        <taxon>Clostridia</taxon>
        <taxon>Eubacteriales</taxon>
        <taxon>Syntrophomonadaceae</taxon>
        <taxon>Candidatus Syntrophonatronum</taxon>
    </lineage>
</organism>
<reference evidence="2 3" key="1">
    <citation type="submission" date="2018-08" db="EMBL/GenBank/DDBJ databases">
        <title>The metabolism and importance of syntrophic acetate oxidation coupled to methane or sulfide production in haloalkaline environments.</title>
        <authorList>
            <person name="Timmers P.H.A."/>
            <person name="Vavourakis C.D."/>
            <person name="Sorokin D.Y."/>
            <person name="Sinninghe Damste J.S."/>
            <person name="Muyzer G."/>
            <person name="Stams A.J.M."/>
            <person name="Plugge C.M."/>
        </authorList>
    </citation>
    <scope>NUCLEOTIDE SEQUENCE [LARGE SCALE GENOMIC DNA]</scope>
    <source>
        <strain evidence="2">MSAO_Bac1</strain>
    </source>
</reference>
<dbReference type="InterPro" id="IPR036779">
    <property type="entry name" value="LysM_dom_sf"/>
</dbReference>
<sequence length="160" mass="18272">MDVYEVEKGDNFTIIAEKFDISLDELIQANPQIKNINRLFPGDKIKIPKKIKKQIPQIITIEFLDENRQPLPRVGEFIQLQPVTIIRVTFSVEVASVLFFFFPTGVDTFEFTQLIGAVRNGRIVEFRWDVPPALLAFFFVIGCTNSACIKSEDIGVFSEE</sequence>
<dbReference type="CDD" id="cd00118">
    <property type="entry name" value="LysM"/>
    <property type="match status" value="1"/>
</dbReference>
<dbReference type="PROSITE" id="PS51782">
    <property type="entry name" value="LYSM"/>
    <property type="match status" value="1"/>
</dbReference>
<feature type="domain" description="LysM" evidence="1">
    <location>
        <begin position="2"/>
        <end position="47"/>
    </location>
</feature>
<gene>
    <name evidence="2" type="ORF">D5R97_03275</name>
</gene>
<evidence type="ECO:0000313" key="2">
    <source>
        <dbReference type="EMBL" id="RQD77031.1"/>
    </source>
</evidence>
<dbReference type="Gene3D" id="3.10.350.10">
    <property type="entry name" value="LysM domain"/>
    <property type="match status" value="1"/>
</dbReference>
<dbReference type="SMART" id="SM00257">
    <property type="entry name" value="LysM"/>
    <property type="match status" value="1"/>
</dbReference>
<dbReference type="Pfam" id="PF01476">
    <property type="entry name" value="LysM"/>
    <property type="match status" value="1"/>
</dbReference>
<dbReference type="AlphaFoldDB" id="A0A424YGH3"/>
<dbReference type="InterPro" id="IPR018392">
    <property type="entry name" value="LysM"/>
</dbReference>
<accession>A0A424YGH3</accession>
<protein>
    <submittedName>
        <fullName evidence="2">LysM peptidoglycan-binding domain-containing protein</fullName>
    </submittedName>
</protein>
<evidence type="ECO:0000259" key="1">
    <source>
        <dbReference type="PROSITE" id="PS51782"/>
    </source>
</evidence>
<dbReference type="SUPFAM" id="SSF54106">
    <property type="entry name" value="LysM domain"/>
    <property type="match status" value="1"/>
</dbReference>
<evidence type="ECO:0000313" key="3">
    <source>
        <dbReference type="Proteomes" id="UP000285138"/>
    </source>
</evidence>
<dbReference type="EMBL" id="QZAA01000089">
    <property type="protein sequence ID" value="RQD77031.1"/>
    <property type="molecule type" value="Genomic_DNA"/>
</dbReference>